<proteinExistence type="inferred from homology"/>
<accession>A0A1B8NYC1</accession>
<dbReference type="PRINTS" id="PR00359">
    <property type="entry name" value="BP450"/>
</dbReference>
<gene>
    <name evidence="10" type="primary">bioI</name>
    <name evidence="10" type="ORF">A8U91_04071</name>
</gene>
<evidence type="ECO:0000256" key="6">
    <source>
        <dbReference type="ARBA" id="ARBA00023004"/>
    </source>
</evidence>
<feature type="domain" description="Carrier" evidence="9">
    <location>
        <begin position="34"/>
        <end position="109"/>
    </location>
</feature>
<evidence type="ECO:0000256" key="2">
    <source>
        <dbReference type="ARBA" id="ARBA00010617"/>
    </source>
</evidence>
<dbReference type="InterPro" id="IPR002397">
    <property type="entry name" value="Cyt_P450_B"/>
</dbReference>
<dbReference type="Pfam" id="PF00067">
    <property type="entry name" value="p450"/>
    <property type="match status" value="1"/>
</dbReference>
<reference evidence="10 11" key="1">
    <citation type="submission" date="2016-06" db="EMBL/GenBank/DDBJ databases">
        <title>Genome sequence of halotolerant plant growth promoting strain of Halomonas elongata HEK1 isolated from salterns of Rann of Kutch, Gujarat, India.</title>
        <authorList>
            <person name="Gaba S."/>
            <person name="Singh R.N."/>
            <person name="Abrol S."/>
            <person name="Kaushik R."/>
            <person name="Saxena A.K."/>
        </authorList>
    </citation>
    <scope>NUCLEOTIDE SEQUENCE [LARGE SCALE GENOMIC DNA]</scope>
    <source>
        <strain evidence="10 11">HEK1</strain>
    </source>
</reference>
<dbReference type="Gene3D" id="3.40.50.1820">
    <property type="entry name" value="alpha/beta hydrolase"/>
    <property type="match status" value="1"/>
</dbReference>
<dbReference type="PANTHER" id="PTHR46696:SF1">
    <property type="entry name" value="CYTOCHROME P450 YJIB-RELATED"/>
    <property type="match status" value="1"/>
</dbReference>
<dbReference type="Pfam" id="PF00550">
    <property type="entry name" value="PP-binding"/>
    <property type="match status" value="1"/>
</dbReference>
<dbReference type="InterPro" id="IPR036736">
    <property type="entry name" value="ACP-like_sf"/>
</dbReference>
<dbReference type="InterPro" id="IPR036396">
    <property type="entry name" value="Cyt_P450_sf"/>
</dbReference>
<protein>
    <submittedName>
        <fullName evidence="10">Biotin biosynthesis cytochrome P450</fullName>
        <ecNumber evidence="10">1.14.15.12</ecNumber>
    </submittedName>
</protein>
<evidence type="ECO:0000256" key="7">
    <source>
        <dbReference type="ARBA" id="ARBA00023033"/>
    </source>
</evidence>
<evidence type="ECO:0000259" key="9">
    <source>
        <dbReference type="PROSITE" id="PS50075"/>
    </source>
</evidence>
<organism evidence="10 11">
    <name type="scientific">Halomonas elongata</name>
    <dbReference type="NCBI Taxonomy" id="2746"/>
    <lineage>
        <taxon>Bacteria</taxon>
        <taxon>Pseudomonadati</taxon>
        <taxon>Pseudomonadota</taxon>
        <taxon>Gammaproteobacteria</taxon>
        <taxon>Oceanospirillales</taxon>
        <taxon>Halomonadaceae</taxon>
        <taxon>Halomonas</taxon>
    </lineage>
</organism>
<evidence type="ECO:0000256" key="3">
    <source>
        <dbReference type="ARBA" id="ARBA00022617"/>
    </source>
</evidence>
<dbReference type="InterPro" id="IPR020802">
    <property type="entry name" value="TesA-like"/>
</dbReference>
<comment type="caution">
    <text evidence="10">The sequence shown here is derived from an EMBL/GenBank/DDBJ whole genome shotgun (WGS) entry which is preliminary data.</text>
</comment>
<dbReference type="Pfam" id="PF00975">
    <property type="entry name" value="Thioesterase"/>
    <property type="match status" value="1"/>
</dbReference>
<dbReference type="InterPro" id="IPR009081">
    <property type="entry name" value="PP-bd_ACP"/>
</dbReference>
<dbReference type="Proteomes" id="UP000092504">
    <property type="component" value="Unassembled WGS sequence"/>
</dbReference>
<keyword evidence="3" id="KW-0349">Heme</keyword>
<dbReference type="InterPro" id="IPR001031">
    <property type="entry name" value="Thioesterase"/>
</dbReference>
<dbReference type="AlphaFoldDB" id="A0A1B8NYC1"/>
<dbReference type="EMBL" id="MAJD01000002">
    <property type="protein sequence ID" value="OBX35007.1"/>
    <property type="molecule type" value="Genomic_DNA"/>
</dbReference>
<evidence type="ECO:0000256" key="1">
    <source>
        <dbReference type="ARBA" id="ARBA00001971"/>
    </source>
</evidence>
<dbReference type="SUPFAM" id="SSF53474">
    <property type="entry name" value="alpha/beta-Hydrolases"/>
    <property type="match status" value="1"/>
</dbReference>
<evidence type="ECO:0000313" key="10">
    <source>
        <dbReference type="EMBL" id="OBX35007.1"/>
    </source>
</evidence>
<keyword evidence="5 10" id="KW-0560">Oxidoreductase</keyword>
<dbReference type="SUPFAM" id="SSF48264">
    <property type="entry name" value="Cytochrome P450"/>
    <property type="match status" value="1"/>
</dbReference>
<evidence type="ECO:0000256" key="4">
    <source>
        <dbReference type="ARBA" id="ARBA00022723"/>
    </source>
</evidence>
<dbReference type="SUPFAM" id="SSF47336">
    <property type="entry name" value="ACP-like"/>
    <property type="match status" value="1"/>
</dbReference>
<dbReference type="InterPro" id="IPR029058">
    <property type="entry name" value="AB_hydrolase_fold"/>
</dbReference>
<dbReference type="CDD" id="cd20625">
    <property type="entry name" value="CYP164-like"/>
    <property type="match status" value="1"/>
</dbReference>
<dbReference type="PATRIC" id="fig|2746.7.peg.4192"/>
<dbReference type="GO" id="GO:0005506">
    <property type="term" value="F:iron ion binding"/>
    <property type="evidence" value="ECO:0007669"/>
    <property type="project" value="InterPro"/>
</dbReference>
<feature type="region of interest" description="Disordered" evidence="8">
    <location>
        <begin position="1"/>
        <end position="34"/>
    </location>
</feature>
<dbReference type="GO" id="GO:0016705">
    <property type="term" value="F:oxidoreductase activity, acting on paired donors, with incorporation or reduction of molecular oxygen"/>
    <property type="evidence" value="ECO:0007669"/>
    <property type="project" value="InterPro"/>
</dbReference>
<evidence type="ECO:0000313" key="11">
    <source>
        <dbReference type="Proteomes" id="UP000092504"/>
    </source>
</evidence>
<dbReference type="FunFam" id="1.10.630.10:FF:000018">
    <property type="entry name" value="Cytochrome P450 monooxygenase"/>
    <property type="match status" value="1"/>
</dbReference>
<evidence type="ECO:0000256" key="5">
    <source>
        <dbReference type="ARBA" id="ARBA00023002"/>
    </source>
</evidence>
<keyword evidence="4" id="KW-0479">Metal-binding</keyword>
<dbReference type="InterPro" id="IPR001128">
    <property type="entry name" value="Cyt_P450"/>
</dbReference>
<name>A0A1B8NYC1_HALEL</name>
<dbReference type="PROSITE" id="PS50075">
    <property type="entry name" value="CARRIER"/>
    <property type="match status" value="1"/>
</dbReference>
<evidence type="ECO:0000256" key="8">
    <source>
        <dbReference type="SAM" id="MobiDB-lite"/>
    </source>
</evidence>
<dbReference type="Gene3D" id="1.10.630.10">
    <property type="entry name" value="Cytochrome P450"/>
    <property type="match status" value="1"/>
</dbReference>
<keyword evidence="7" id="KW-0503">Monooxygenase</keyword>
<keyword evidence="6" id="KW-0408">Iron</keyword>
<dbReference type="Gene3D" id="1.10.1200.10">
    <property type="entry name" value="ACP-like"/>
    <property type="match status" value="1"/>
</dbReference>
<dbReference type="SMART" id="SM00824">
    <property type="entry name" value="PKS_TE"/>
    <property type="match status" value="1"/>
</dbReference>
<dbReference type="EC" id="1.14.15.12" evidence="10"/>
<dbReference type="GO" id="GO:0020037">
    <property type="term" value="F:heme binding"/>
    <property type="evidence" value="ECO:0007669"/>
    <property type="project" value="InterPro"/>
</dbReference>
<comment type="cofactor">
    <cofactor evidence="1">
        <name>heme</name>
        <dbReference type="ChEBI" id="CHEBI:30413"/>
    </cofactor>
</comment>
<sequence length="839" mass="93804">MDQHFDSVSVKGETAPESTGHATPRETPPPSRPNLREALAQEIVRLTRNNDEAISIPEEYPLNQLGLDSLAAVELTAYIERHFHVKLPLMSLFGSMTLGQLIDLIEKTRTQESAEGPLRTSLGEQSGACAVALHDWQVALPLFCIPGSMGVATYLSSLCTELAGLASTIAFQSPGIDGSESPLGSVEELARRYIAEMQTIQPEGPYRLAGHSFGGLVAHEMACQLHERGERIEALFLIDTFQVRSIGEANDATTSDLMALYELHNIIQRLSDRLDDEPIRVSELEALPPEAQRELLTRRLGTRFNSLHRVATVHHANYMAMERFQPRYYPGPATLLCARSEFPAQLVHPARSLHFCTDEPDLGWQGLCASLNVITVPGDHLTMVRPPHVQALVEAMRPAMDAQSRLSLGMDRLLPARPPRAPGRALEISRHGISFDPYHPDHVDDPYPFLSQLRDCGPVIKDTVSRWWLTRHAEVSAGLRDKRFGVDPRGLAETLPHLDASSASFPFLSALSRQQEEVPFSQHLNRFMLFLDPPQHQQLRRVFSPLFTPEAVKHWTGYIDECAAELIGNLRQDREADLIKELALPLPAAAISEILGFPREDVPEVLPWGQDMISGFDPLMSDDTAARINRSAEEFSRYIREHLETQRKVKSGPGILDPNTALDQGLSIEELVTHYALMFAVGFETTTDMIGNSALALLRHPDQLERWQAQPEISDNAVEELLRYDGPVRCSIRYALEDLDFGGRRIRRGEMVVFSFSSANRDPQAFPEPDRLDLGRDARRHVAFAHGAHYCLGAHLARIELRRVLPALIQHDFSLAPGGTQWRPSLVFRGLETLRIRNH</sequence>
<dbReference type="PANTHER" id="PTHR46696">
    <property type="entry name" value="P450, PUTATIVE (EUROFUNG)-RELATED"/>
    <property type="match status" value="1"/>
</dbReference>
<comment type="similarity">
    <text evidence="2">Belongs to the cytochrome P450 family.</text>
</comment>
<dbReference type="GO" id="GO:0004497">
    <property type="term" value="F:monooxygenase activity"/>
    <property type="evidence" value="ECO:0007669"/>
    <property type="project" value="UniProtKB-KW"/>
</dbReference>